<dbReference type="OrthoDB" id="9780606at2"/>
<dbReference type="AlphaFoldDB" id="A0A0U1NKB1"/>
<organism evidence="3 4">
    <name type="scientific">Nereida ignava</name>
    <dbReference type="NCBI Taxonomy" id="282199"/>
    <lineage>
        <taxon>Bacteria</taxon>
        <taxon>Pseudomonadati</taxon>
        <taxon>Pseudomonadota</taxon>
        <taxon>Alphaproteobacteria</taxon>
        <taxon>Rhodobacterales</taxon>
        <taxon>Roseobacteraceae</taxon>
        <taxon>Nereida</taxon>
    </lineage>
</organism>
<dbReference type="Gene3D" id="3.90.320.10">
    <property type="match status" value="1"/>
</dbReference>
<evidence type="ECO:0000313" key="3">
    <source>
        <dbReference type="EMBL" id="CRK75172.1"/>
    </source>
</evidence>
<dbReference type="STRING" id="282199.GCA_001049735_01214"/>
<keyword evidence="4" id="KW-1185">Reference proteome</keyword>
<dbReference type="InterPro" id="IPR027417">
    <property type="entry name" value="P-loop_NTPase"/>
</dbReference>
<dbReference type="EMBL" id="CVQV01000005">
    <property type="protein sequence ID" value="CRK75172.1"/>
    <property type="molecule type" value="Genomic_DNA"/>
</dbReference>
<dbReference type="InterPro" id="IPR014153">
    <property type="entry name" value="Ds_break_AddB"/>
</dbReference>
<dbReference type="Pfam" id="PF12705">
    <property type="entry name" value="PDDEXK_1"/>
    <property type="match status" value="1"/>
</dbReference>
<dbReference type="Proteomes" id="UP000048949">
    <property type="component" value="Unassembled WGS sequence"/>
</dbReference>
<feature type="region of interest" description="Disordered" evidence="1">
    <location>
        <begin position="692"/>
        <end position="711"/>
    </location>
</feature>
<sequence length="980" mass="109242">MMFPQSPTPRVFHLPLGCDFPKTIARGLEQRLHGHDPMSWAKTTLIFNTRRSEQRVTELLASGPARLLPRIKLLSGLDDTPETRAIPQPVSRIRRHLELAQLIDALLTASPELAPRSALFDLADSLARLIDEIQSEAVDPEAIRNIDVSDHSAHWQRTQQFLTIAQQYLAETSLPDKENRQGMVVDALIGTWLKNPPEHPIILAGSTGSRGTTARLMRAIASLPQGAVILPGFDTSMTTRDWANLSSEKHKAEDHPQYRLKAFMDEVDVSPDQVQPWDETVAAEPTKRTQLISLALRPAPITDQWLSEGPKLGDLEECCEDITLLNAPSPRLEAQAISIGIRDAVEQGKTVALISPDRTLTRRVSAALDRWRIRADDSAGIPLHLTAPGRLLDQTARLMGEPVTADTLLALLKNPLVFSGGDRGNHLRWTRNLEIYIRKYGMPFPTEELLVAWANGEKDEGVGTWASLIGRAVSVLSATSTQPLPHLIKVHLKYAELLSTGDSSQGDGALWLRDEGKKALQTVTLLQQDAVYGNDLSPHDYQALFHRILANEEVRDREQPRPDVFIWGTLEARVGGADIVILAGLNEGSWPEAAAHDPWLNRKMRNEVGLLSPDRKLGLSAHDFQIAAAGPKIWLSRSARSSDAETVPSRWLNRITNLVQGLPKQNGEAAYKGMLARGDKWLRLAIELEKPQQKVEPAKRPAPRPPVGARPRHLSVTRFKHLIRDPYNVYARDILKLKPLHSLRRSADALLRGTVVHSVFEEFIKQNGIQTPDPVDTILNIAEEVLAQKAPWPTAQRLWLGQLSRIAHEFVEQEKVRQQYGAPTLLEQKGKLTFADISFDLTAQADRIDMTETGSAIIYDYKTGTPPQKKPQLLFDRQLLLQMLMIEEGAFSELGPVPAESGVFLKVGSSLQSMPAPIDATSITEIKTELRALILAYDNPDQGYLARRQTEKDTYANEYDHLSRFGEWDITDEPNPEVLK</sequence>
<dbReference type="NCBIfam" id="TIGR02786">
    <property type="entry name" value="addB_alphas"/>
    <property type="match status" value="1"/>
</dbReference>
<evidence type="ECO:0000313" key="4">
    <source>
        <dbReference type="Proteomes" id="UP000048949"/>
    </source>
</evidence>
<accession>A0A0U1NKB1</accession>
<proteinExistence type="predicted"/>
<gene>
    <name evidence="3" type="ORF">NIG5292_01215</name>
</gene>
<dbReference type="SUPFAM" id="SSF52540">
    <property type="entry name" value="P-loop containing nucleoside triphosphate hydrolases"/>
    <property type="match status" value="1"/>
</dbReference>
<protein>
    <submittedName>
        <fullName evidence="3">Double-strand break repair protein AddB</fullName>
    </submittedName>
</protein>
<name>A0A0U1NKB1_9RHOB</name>
<reference evidence="3 4" key="1">
    <citation type="submission" date="2015-04" db="EMBL/GenBank/DDBJ databases">
        <authorList>
            <person name="Syromyatnikov M.Y."/>
            <person name="Popov V.N."/>
        </authorList>
    </citation>
    <scope>NUCLEOTIDE SEQUENCE [LARGE SCALE GENOMIC DNA]</scope>
    <source>
        <strain evidence="3 4">CECT 5292</strain>
    </source>
</reference>
<evidence type="ECO:0000256" key="1">
    <source>
        <dbReference type="SAM" id="MobiDB-lite"/>
    </source>
</evidence>
<dbReference type="InterPro" id="IPR038726">
    <property type="entry name" value="PDDEXK_AddAB-type"/>
</dbReference>
<dbReference type="InterPro" id="IPR011604">
    <property type="entry name" value="PDDEXK-like_dom_sf"/>
</dbReference>
<evidence type="ECO:0000259" key="2">
    <source>
        <dbReference type="Pfam" id="PF12705"/>
    </source>
</evidence>
<dbReference type="RefSeq" id="WP_082136638.1">
    <property type="nucleotide sequence ID" value="NZ_CBFHGK010000002.1"/>
</dbReference>
<feature type="domain" description="PD-(D/E)XK endonuclease-like" evidence="2">
    <location>
        <begin position="713"/>
        <end position="932"/>
    </location>
</feature>